<protein>
    <submittedName>
        <fullName evidence="2">Uncharacterized protein</fullName>
    </submittedName>
</protein>
<comment type="caution">
    <text evidence="2">The sequence shown here is derived from an EMBL/GenBank/DDBJ whole genome shotgun (WGS) entry which is preliminary data.</text>
</comment>
<proteinExistence type="predicted"/>
<reference evidence="2" key="1">
    <citation type="submission" date="2023-06" db="EMBL/GenBank/DDBJ databases">
        <title>Survivors Of The Sea: Transcriptome response of Skeletonema marinoi to long-term dormancy.</title>
        <authorList>
            <person name="Pinder M.I.M."/>
            <person name="Kourtchenko O."/>
            <person name="Robertson E.K."/>
            <person name="Larsson T."/>
            <person name="Maumus F."/>
            <person name="Osuna-Cruz C.M."/>
            <person name="Vancaester E."/>
            <person name="Stenow R."/>
            <person name="Vandepoele K."/>
            <person name="Ploug H."/>
            <person name="Bruchert V."/>
            <person name="Godhe A."/>
            <person name="Topel M."/>
        </authorList>
    </citation>
    <scope>NUCLEOTIDE SEQUENCE</scope>
    <source>
        <strain evidence="2">R05AC</strain>
    </source>
</reference>
<feature type="region of interest" description="Disordered" evidence="1">
    <location>
        <begin position="140"/>
        <end position="166"/>
    </location>
</feature>
<organism evidence="2 3">
    <name type="scientific">Skeletonema marinoi</name>
    <dbReference type="NCBI Taxonomy" id="267567"/>
    <lineage>
        <taxon>Eukaryota</taxon>
        <taxon>Sar</taxon>
        <taxon>Stramenopiles</taxon>
        <taxon>Ochrophyta</taxon>
        <taxon>Bacillariophyta</taxon>
        <taxon>Coscinodiscophyceae</taxon>
        <taxon>Thalassiosirophycidae</taxon>
        <taxon>Thalassiosirales</taxon>
        <taxon>Skeletonemataceae</taxon>
        <taxon>Skeletonema</taxon>
        <taxon>Skeletonema marinoi-dohrnii complex</taxon>
    </lineage>
</organism>
<dbReference type="EMBL" id="JATAAI010000006">
    <property type="protein sequence ID" value="KAK1745033.1"/>
    <property type="molecule type" value="Genomic_DNA"/>
</dbReference>
<dbReference type="Proteomes" id="UP001224775">
    <property type="component" value="Unassembled WGS sequence"/>
</dbReference>
<keyword evidence="3" id="KW-1185">Reference proteome</keyword>
<gene>
    <name evidence="2" type="ORF">QTG54_004324</name>
</gene>
<evidence type="ECO:0000313" key="2">
    <source>
        <dbReference type="EMBL" id="KAK1745033.1"/>
    </source>
</evidence>
<evidence type="ECO:0000313" key="3">
    <source>
        <dbReference type="Proteomes" id="UP001224775"/>
    </source>
</evidence>
<evidence type="ECO:0000256" key="1">
    <source>
        <dbReference type="SAM" id="MobiDB-lite"/>
    </source>
</evidence>
<feature type="compositionally biased region" description="Polar residues" evidence="1">
    <location>
        <begin position="1"/>
        <end position="12"/>
    </location>
</feature>
<feature type="compositionally biased region" description="Low complexity" evidence="1">
    <location>
        <begin position="153"/>
        <end position="163"/>
    </location>
</feature>
<name>A0AAD9DGR2_9STRA</name>
<feature type="region of interest" description="Disordered" evidence="1">
    <location>
        <begin position="1"/>
        <end position="35"/>
    </location>
</feature>
<accession>A0AAD9DGR2</accession>
<dbReference type="AlphaFoldDB" id="A0AAD9DGR2"/>
<sequence length="276" mass="31765">MEQSNMERNVVQTEMGGKVLTEEKKRRKRRDKLLDSIPSEVLDSEAFDQMSQNEVMEAIITYMNANERRLESRKRKKVEKRKHREVTREWKRSVKEQALTSLDAKDARAQVFRTETQSSSSPLSFTPSVKIMQKLRAKRSEQSKKAFKTRLMNSNSSQTSSSNEMTRLRRRYKKDFDDDSDDISPVQAILRIDMALDHKKLPSSSDVEIMLKPGRLGRRRAVLKRILNDCFDLRGKCVPPSDGIDNGGSLLFVTKCTIDELGSFVLAKMSERVSNV</sequence>